<proteinExistence type="predicted"/>
<dbReference type="InterPro" id="IPR011330">
    <property type="entry name" value="Glyco_hydro/deAcase_b/a-brl"/>
</dbReference>
<dbReference type="AlphaFoldDB" id="A0A6P6YCK0"/>
<dbReference type="RefSeq" id="XP_027203067.1">
    <property type="nucleotide sequence ID" value="XM_027347266.1"/>
</dbReference>
<dbReference type="OMA" id="KERYMRI"/>
<dbReference type="PANTHER" id="PTHR45985">
    <property type="match status" value="1"/>
</dbReference>
<dbReference type="InParanoid" id="A0A6P6YCK0"/>
<feature type="signal peptide" evidence="2">
    <location>
        <begin position="1"/>
        <end position="22"/>
    </location>
</feature>
<dbReference type="SUPFAM" id="SSF88713">
    <property type="entry name" value="Glycoside hydrolase/deacetylase"/>
    <property type="match status" value="1"/>
</dbReference>
<dbReference type="OrthoDB" id="504708at2759"/>
<keyword evidence="2" id="KW-0732">Signal</keyword>
<dbReference type="GO" id="GO:0005975">
    <property type="term" value="P:carbohydrate metabolic process"/>
    <property type="evidence" value="ECO:0007669"/>
    <property type="project" value="InterPro"/>
</dbReference>
<sequence>MKLFTLATLIVIISVLAGSTECATSTYTEITKFTTTGTTTTTETTTPTTWTKTSTTTSTTKGETHRTGSDTVSLAITATGKPYHSNFKNFDCNFTECLAPECQCLQDVPPNGMNPVDIPQFVMITFDGPVTVTNFPYYQKLFDYKNPNNCSIQSTYFVSHVDSNYKLIHELYRRGNEIGVHSISKGRNNNQEYWKKLDYKGWRQEMGGQRKILSKYADIPIDHIRGVRAPNLQTANNVTLNAFVDENFKYDCSNPSRQGIISPLFPYTLDYGFQRERDCQIQSCLKEGENYTGFWDVPMNDWDVEYEAQGMKVHRECPMASACVLLKNDGEVNYHPTSDEIYDLFEYNFDRFYNGNRAPFPLFLNEEWIHDEVKRDALLRFIQNKLNKHDVFFVSIDEVLQWMQSPTNTTDYIQKTKQCRSIVETKCGLKDGEKIVEKTQFKRKCDYEKIDELNGQSKRMVICDDLHCPLHYPWVNRLE</sequence>
<accession>A0A6P6YCK0</accession>
<dbReference type="InterPro" id="IPR052740">
    <property type="entry name" value="CE4"/>
</dbReference>
<feature type="chain" id="PRO_5028341048" evidence="2">
    <location>
        <begin position="23"/>
        <end position="479"/>
    </location>
</feature>
<evidence type="ECO:0000256" key="2">
    <source>
        <dbReference type="SAM" id="SignalP"/>
    </source>
</evidence>
<name>A0A6P6YCK0_DERPT</name>
<feature type="compositionally biased region" description="Low complexity" evidence="1">
    <location>
        <begin position="38"/>
        <end position="61"/>
    </location>
</feature>
<evidence type="ECO:0000313" key="4">
    <source>
        <dbReference type="RefSeq" id="XP_027203067.1"/>
    </source>
</evidence>
<dbReference type="Proteomes" id="UP000515146">
    <property type="component" value="Unplaced"/>
</dbReference>
<organism evidence="3 4">
    <name type="scientific">Dermatophagoides pteronyssinus</name>
    <name type="common">European house dust mite</name>
    <dbReference type="NCBI Taxonomy" id="6956"/>
    <lineage>
        <taxon>Eukaryota</taxon>
        <taxon>Metazoa</taxon>
        <taxon>Ecdysozoa</taxon>
        <taxon>Arthropoda</taxon>
        <taxon>Chelicerata</taxon>
        <taxon>Arachnida</taxon>
        <taxon>Acari</taxon>
        <taxon>Acariformes</taxon>
        <taxon>Sarcoptiformes</taxon>
        <taxon>Astigmata</taxon>
        <taxon>Psoroptidia</taxon>
        <taxon>Analgoidea</taxon>
        <taxon>Pyroglyphidae</taxon>
        <taxon>Dermatophagoidinae</taxon>
        <taxon>Dermatophagoides</taxon>
    </lineage>
</organism>
<evidence type="ECO:0000256" key="1">
    <source>
        <dbReference type="SAM" id="MobiDB-lite"/>
    </source>
</evidence>
<dbReference type="Gene3D" id="3.20.20.370">
    <property type="entry name" value="Glycoside hydrolase/deacetylase"/>
    <property type="match status" value="1"/>
</dbReference>
<keyword evidence="3" id="KW-1185">Reference proteome</keyword>
<dbReference type="KEGG" id="dpte:113796965"/>
<gene>
    <name evidence="4" type="primary">LOC113796965</name>
</gene>
<feature type="region of interest" description="Disordered" evidence="1">
    <location>
        <begin position="38"/>
        <end position="66"/>
    </location>
</feature>
<evidence type="ECO:0000313" key="3">
    <source>
        <dbReference type="Proteomes" id="UP000515146"/>
    </source>
</evidence>
<reference evidence="4" key="1">
    <citation type="submission" date="2025-08" db="UniProtKB">
        <authorList>
            <consortium name="RefSeq"/>
        </authorList>
    </citation>
    <scope>IDENTIFICATION</scope>
    <source>
        <strain evidence="4">Airmid</strain>
    </source>
</reference>
<protein>
    <submittedName>
        <fullName evidence="4">Uncharacterized protein LOC113796965</fullName>
    </submittedName>
</protein>
<dbReference type="PANTHER" id="PTHR45985:SF8">
    <property type="entry name" value="CHITIN DEACETYLASE-LIKE 9, ISOFORM A"/>
    <property type="match status" value="1"/>
</dbReference>